<dbReference type="Pfam" id="PF25597">
    <property type="entry name" value="SH3_retrovirus"/>
    <property type="match status" value="1"/>
</dbReference>
<keyword evidence="2" id="KW-0378">Hydrolase</keyword>
<dbReference type="InterPro" id="IPR013103">
    <property type="entry name" value="RVT_2"/>
</dbReference>
<dbReference type="GO" id="GO:0003676">
    <property type="term" value="F:nucleic acid binding"/>
    <property type="evidence" value="ECO:0007669"/>
    <property type="project" value="InterPro"/>
</dbReference>
<feature type="region of interest" description="Disordered" evidence="3">
    <location>
        <begin position="488"/>
        <end position="507"/>
    </location>
</feature>
<feature type="domain" description="Integrase catalytic" evidence="4">
    <location>
        <begin position="166"/>
        <end position="341"/>
    </location>
</feature>
<reference evidence="5 6" key="1">
    <citation type="journal article" date="2018" name="Nat. Genet.">
        <title>The Rosa genome provides new insights in the design of modern roses.</title>
        <authorList>
            <person name="Bendahmane M."/>
        </authorList>
    </citation>
    <scope>NUCLEOTIDE SEQUENCE [LARGE SCALE GENOMIC DNA]</scope>
    <source>
        <strain evidence="6">cv. Old Blush</strain>
    </source>
</reference>
<dbReference type="EMBL" id="PDCK01000041">
    <property type="protein sequence ID" value="PRQ42085.1"/>
    <property type="molecule type" value="Genomic_DNA"/>
</dbReference>
<dbReference type="EC" id="2.7.7.49" evidence="5"/>
<gene>
    <name evidence="5" type="ORF">RchiOBHm_Chr3g0453781</name>
</gene>
<keyword evidence="5" id="KW-0548">Nucleotidyltransferase</keyword>
<keyword evidence="5" id="KW-0808">Transferase</keyword>
<proteinExistence type="predicted"/>
<dbReference type="OMA" id="PRIFETH"/>
<dbReference type="Gramene" id="PRQ42085">
    <property type="protein sequence ID" value="PRQ42085"/>
    <property type="gene ID" value="RchiOBHm_Chr3g0453781"/>
</dbReference>
<dbReference type="InterPro" id="IPR012337">
    <property type="entry name" value="RNaseH-like_sf"/>
</dbReference>
<evidence type="ECO:0000256" key="3">
    <source>
        <dbReference type="SAM" id="MobiDB-lite"/>
    </source>
</evidence>
<dbReference type="Pfam" id="PF07727">
    <property type="entry name" value="RVT_2"/>
    <property type="match status" value="1"/>
</dbReference>
<dbReference type="PANTHER" id="PTHR42648">
    <property type="entry name" value="TRANSPOSASE, PUTATIVE-RELATED"/>
    <property type="match status" value="1"/>
</dbReference>
<organism evidence="5 6">
    <name type="scientific">Rosa chinensis</name>
    <name type="common">China rose</name>
    <dbReference type="NCBI Taxonomy" id="74649"/>
    <lineage>
        <taxon>Eukaryota</taxon>
        <taxon>Viridiplantae</taxon>
        <taxon>Streptophyta</taxon>
        <taxon>Embryophyta</taxon>
        <taxon>Tracheophyta</taxon>
        <taxon>Spermatophyta</taxon>
        <taxon>Magnoliopsida</taxon>
        <taxon>eudicotyledons</taxon>
        <taxon>Gunneridae</taxon>
        <taxon>Pentapetalae</taxon>
        <taxon>rosids</taxon>
        <taxon>fabids</taxon>
        <taxon>Rosales</taxon>
        <taxon>Rosaceae</taxon>
        <taxon>Rosoideae</taxon>
        <taxon>Rosoideae incertae sedis</taxon>
        <taxon>Rosa</taxon>
    </lineage>
</organism>
<dbReference type="GO" id="GO:0003964">
    <property type="term" value="F:RNA-directed DNA polymerase activity"/>
    <property type="evidence" value="ECO:0007669"/>
    <property type="project" value="UniProtKB-KW"/>
</dbReference>
<dbReference type="InterPro" id="IPR025724">
    <property type="entry name" value="GAG-pre-integrase_dom"/>
</dbReference>
<dbReference type="GO" id="GO:0046872">
    <property type="term" value="F:metal ion binding"/>
    <property type="evidence" value="ECO:0007669"/>
    <property type="project" value="UniProtKB-KW"/>
</dbReference>
<evidence type="ECO:0000313" key="6">
    <source>
        <dbReference type="Proteomes" id="UP000238479"/>
    </source>
</evidence>
<dbReference type="SUPFAM" id="SSF53098">
    <property type="entry name" value="Ribonuclease H-like"/>
    <property type="match status" value="1"/>
</dbReference>
<dbReference type="Pfam" id="PF13976">
    <property type="entry name" value="gag_pre-integrs"/>
    <property type="match status" value="1"/>
</dbReference>
<dbReference type="SUPFAM" id="SSF56672">
    <property type="entry name" value="DNA/RNA polymerases"/>
    <property type="match status" value="1"/>
</dbReference>
<evidence type="ECO:0000256" key="1">
    <source>
        <dbReference type="ARBA" id="ARBA00022723"/>
    </source>
</evidence>
<dbReference type="GO" id="GO:0016787">
    <property type="term" value="F:hydrolase activity"/>
    <property type="evidence" value="ECO:0007669"/>
    <property type="project" value="UniProtKB-KW"/>
</dbReference>
<sequence>MKVAVKAIGTLKLDLGLGKFLVLDSVYFIPSLKRNLLSVSLLVRLGCRLVIDFSGIKVFQGNDYLGYGTFMHDYLKLNCSVAKQEILLIENSENSLSTNTVIGVKRSMFNNKSAYLWHRRLGHISKERLKTLIKNKILPELDFDDLADCIECYKGKLTNLRKKTAVRSQKLLELIHTDICGPFKHKTICGNSYFITFTDDCSRYCYIYLLSEKSQALQAFKIFRTEVELQQETKIKIVRSDRGGEFYGKYTEAGQQKGPFALYLQEQGIKAQYTTPYNPQQNGVAERKNRTFLNMVRSMMCTSGLPKFLWGEALRTANYICNRAPSKAVEKTPFEIWCGRQPSLHHCHVWGCKAEAKTPNALTQKLESKPVSCNFIGYCEKSKGFKFYAAHHTPRIFETHQAKFLDEVVCNSSFEDLSADFDEISVDENLETFLPLLQNQYVAAQTTENTDLDQNLADPISEVPQNESLAEPVTEMPHDMVLDQNPALEQPEFNDPQPRRSQRQRKPTFGENSDYVVYLQETDEILAEDHDPTTFKQAAESIESQQWQLAMEAEMDSMSQNSVWELVKLDPKHKAIGCKWVFKTKRDEKGNVERHKARLVAKGFTQKQGIDYTETFSPVSTKDSFRIIMALVAHYNMELHQMDVKTAFLNGELDEVIYMKQPEGFVKPGKEDHVCRLRKSIYGLKQASRQWYKKFDSVISSFGFTENIVDECVYLKTVGNNFIFLILYVDDILLASTHIKLLKDTKAFLSNNFDMKDLGEASFVLGIEIKRDRKQGLLGLSQHAYICKVLKRFGMESCATGEVPMSKGDKFTKNSKNGGKSGDMESRPYARLIGSLMYAQVCTRPDLSFAVGILSRFQSNPTHQHWVAGKKVLRYLQKTKSHMLVYKKVENLELLGYTDSDFADPFTKALTVASFQKHIKNLGILSQLDA</sequence>
<dbReference type="PROSITE" id="PS50994">
    <property type="entry name" value="INTEGRASE"/>
    <property type="match status" value="1"/>
</dbReference>
<dbReference type="InterPro" id="IPR043502">
    <property type="entry name" value="DNA/RNA_pol_sf"/>
</dbReference>
<dbReference type="AlphaFoldDB" id="A0A2P6R6L9"/>
<keyword evidence="1" id="KW-0479">Metal-binding</keyword>
<dbReference type="InterPro" id="IPR039537">
    <property type="entry name" value="Retrotran_Ty1/copia-like"/>
</dbReference>
<protein>
    <submittedName>
        <fullName evidence="5">Putative RNA-directed DNA polymerase</fullName>
        <ecNumber evidence="5">2.7.7.49</ecNumber>
    </submittedName>
</protein>
<evidence type="ECO:0000259" key="4">
    <source>
        <dbReference type="PROSITE" id="PS50994"/>
    </source>
</evidence>
<name>A0A2P6R6L9_ROSCH</name>
<dbReference type="InterPro" id="IPR036397">
    <property type="entry name" value="RNaseH_sf"/>
</dbReference>
<dbReference type="InterPro" id="IPR001584">
    <property type="entry name" value="Integrase_cat-core"/>
</dbReference>
<keyword evidence="6" id="KW-1185">Reference proteome</keyword>
<dbReference type="InterPro" id="IPR057670">
    <property type="entry name" value="SH3_retrovirus"/>
</dbReference>
<evidence type="ECO:0000256" key="2">
    <source>
        <dbReference type="ARBA" id="ARBA00022801"/>
    </source>
</evidence>
<dbReference type="Gene3D" id="3.30.420.10">
    <property type="entry name" value="Ribonuclease H-like superfamily/Ribonuclease H"/>
    <property type="match status" value="1"/>
</dbReference>
<accession>A0A2P6R6L9</accession>
<dbReference type="Pfam" id="PF00665">
    <property type="entry name" value="rve"/>
    <property type="match status" value="1"/>
</dbReference>
<evidence type="ECO:0000313" key="5">
    <source>
        <dbReference type="EMBL" id="PRQ42085.1"/>
    </source>
</evidence>
<keyword evidence="5" id="KW-0695">RNA-directed DNA polymerase</keyword>
<dbReference type="GO" id="GO:0015074">
    <property type="term" value="P:DNA integration"/>
    <property type="evidence" value="ECO:0007669"/>
    <property type="project" value="InterPro"/>
</dbReference>
<dbReference type="Proteomes" id="UP000238479">
    <property type="component" value="Chromosome 3"/>
</dbReference>
<comment type="caution">
    <text evidence="5">The sequence shown here is derived from an EMBL/GenBank/DDBJ whole genome shotgun (WGS) entry which is preliminary data.</text>
</comment>
<dbReference type="PANTHER" id="PTHR42648:SF28">
    <property type="entry name" value="TRANSPOSON-ENCODED PROTEIN WITH RIBONUCLEASE H-LIKE AND RETROVIRUS ZINC FINGER-LIKE DOMAINS"/>
    <property type="match status" value="1"/>
</dbReference>
<dbReference type="STRING" id="74649.A0A2P6R6L9"/>